<dbReference type="Proteomes" id="UP000838756">
    <property type="component" value="Unassembled WGS sequence"/>
</dbReference>
<sequence length="462" mass="51540">MNEENNSTLSITPEKISEHSIKSASTSQDVEDGPARSNEDDTNLQCTSARIYKDSYKDDRELMFVIVDSNCESNPSSKEILINKKNVIVENTLKTTHKRNVIPVAMPCSSSDETNFILPQDGESREELEMIDINLQSENEIIIDQGSNETETESIVISYIRNKDAILDHKGLSTTRKKSAILENIPKMETIPEDKQFTLFSGQPRIQVSENSLDVYIPSYPGSPRSLSIAPRNSVEAIIWEEDPIIGKAVEFIHQDKDFLTAAEIGNHRLLDIYIRRGVDVQQIDHLGRNALHLAICLDNLRAVQVLLDAGVNPNIKDNLGMTPLSLSLMRRPSLTVAQLLFDHGARLMPRSDPMDTGLFIQFVMMCIPTSEEKEILKLLVEKGAIINDPRAPGGRQALHFAALSNNTSLIRILVSLGADLHLKNHRNEMAKQVAETFGCAEAYDLLCDLEDELSTSSSNYL</sequence>
<dbReference type="Gene3D" id="1.25.40.20">
    <property type="entry name" value="Ankyrin repeat-containing domain"/>
    <property type="match status" value="2"/>
</dbReference>
<protein>
    <submittedName>
        <fullName evidence="5">Jg14034 protein</fullName>
    </submittedName>
</protein>
<accession>A0A8S4R502</accession>
<dbReference type="PROSITE" id="PS50088">
    <property type="entry name" value="ANK_REPEAT"/>
    <property type="match status" value="2"/>
</dbReference>
<proteinExistence type="predicted"/>
<dbReference type="EMBL" id="CAKXAJ010024761">
    <property type="protein sequence ID" value="CAH2229962.1"/>
    <property type="molecule type" value="Genomic_DNA"/>
</dbReference>
<gene>
    <name evidence="5" type="primary">jg14034</name>
    <name evidence="5" type="ORF">PAEG_LOCUS9243</name>
</gene>
<dbReference type="InterPro" id="IPR036770">
    <property type="entry name" value="Ankyrin_rpt-contain_sf"/>
</dbReference>
<evidence type="ECO:0000313" key="5">
    <source>
        <dbReference type="EMBL" id="CAH2229962.1"/>
    </source>
</evidence>
<evidence type="ECO:0000256" key="1">
    <source>
        <dbReference type="ARBA" id="ARBA00022737"/>
    </source>
</evidence>
<dbReference type="Pfam" id="PF12796">
    <property type="entry name" value="Ank_2"/>
    <property type="match status" value="2"/>
</dbReference>
<evidence type="ECO:0000256" key="2">
    <source>
        <dbReference type="ARBA" id="ARBA00023043"/>
    </source>
</evidence>
<name>A0A8S4R502_9NEOP</name>
<dbReference type="InterPro" id="IPR002110">
    <property type="entry name" value="Ankyrin_rpt"/>
</dbReference>
<feature type="repeat" description="ANK" evidence="3">
    <location>
        <begin position="287"/>
        <end position="319"/>
    </location>
</feature>
<evidence type="ECO:0000256" key="4">
    <source>
        <dbReference type="SAM" id="MobiDB-lite"/>
    </source>
</evidence>
<dbReference type="PANTHER" id="PTHR24198:SF165">
    <property type="entry name" value="ANKYRIN REPEAT-CONTAINING PROTEIN-RELATED"/>
    <property type="match status" value="1"/>
</dbReference>
<feature type="compositionally biased region" description="Polar residues" evidence="4">
    <location>
        <begin position="1"/>
        <end position="11"/>
    </location>
</feature>
<evidence type="ECO:0000256" key="3">
    <source>
        <dbReference type="PROSITE-ProRule" id="PRU00023"/>
    </source>
</evidence>
<reference evidence="5" key="1">
    <citation type="submission" date="2022-03" db="EMBL/GenBank/DDBJ databases">
        <authorList>
            <person name="Lindestad O."/>
        </authorList>
    </citation>
    <scope>NUCLEOTIDE SEQUENCE</scope>
</reference>
<keyword evidence="2 3" id="KW-0040">ANK repeat</keyword>
<keyword evidence="6" id="KW-1185">Reference proteome</keyword>
<dbReference type="PANTHER" id="PTHR24198">
    <property type="entry name" value="ANKYRIN REPEAT AND PROTEIN KINASE DOMAIN-CONTAINING PROTEIN"/>
    <property type="match status" value="1"/>
</dbReference>
<dbReference type="PROSITE" id="PS50297">
    <property type="entry name" value="ANK_REP_REGION"/>
    <property type="match status" value="2"/>
</dbReference>
<feature type="region of interest" description="Disordered" evidence="4">
    <location>
        <begin position="1"/>
        <end position="43"/>
    </location>
</feature>
<dbReference type="SUPFAM" id="SSF48403">
    <property type="entry name" value="Ankyrin repeat"/>
    <property type="match status" value="1"/>
</dbReference>
<keyword evidence="1" id="KW-0677">Repeat</keyword>
<dbReference type="SMART" id="SM00248">
    <property type="entry name" value="ANK"/>
    <property type="match status" value="3"/>
</dbReference>
<feature type="repeat" description="ANK" evidence="3">
    <location>
        <begin position="394"/>
        <end position="426"/>
    </location>
</feature>
<dbReference type="OrthoDB" id="9995210at2759"/>
<comment type="caution">
    <text evidence="5">The sequence shown here is derived from an EMBL/GenBank/DDBJ whole genome shotgun (WGS) entry which is preliminary data.</text>
</comment>
<organism evidence="5 6">
    <name type="scientific">Pararge aegeria aegeria</name>
    <dbReference type="NCBI Taxonomy" id="348720"/>
    <lineage>
        <taxon>Eukaryota</taxon>
        <taxon>Metazoa</taxon>
        <taxon>Ecdysozoa</taxon>
        <taxon>Arthropoda</taxon>
        <taxon>Hexapoda</taxon>
        <taxon>Insecta</taxon>
        <taxon>Pterygota</taxon>
        <taxon>Neoptera</taxon>
        <taxon>Endopterygota</taxon>
        <taxon>Lepidoptera</taxon>
        <taxon>Glossata</taxon>
        <taxon>Ditrysia</taxon>
        <taxon>Papilionoidea</taxon>
        <taxon>Nymphalidae</taxon>
        <taxon>Satyrinae</taxon>
        <taxon>Satyrini</taxon>
        <taxon>Parargina</taxon>
        <taxon>Pararge</taxon>
    </lineage>
</organism>
<dbReference type="AlphaFoldDB" id="A0A8S4R502"/>
<evidence type="ECO:0000313" key="6">
    <source>
        <dbReference type="Proteomes" id="UP000838756"/>
    </source>
</evidence>